<dbReference type="NCBIfam" id="NF004396">
    <property type="entry name" value="PRK05753.1"/>
    <property type="match status" value="1"/>
</dbReference>
<dbReference type="InterPro" id="IPR023459">
    <property type="entry name" value="Tscrpt_elong_fac_GreA/B_fam"/>
</dbReference>
<evidence type="ECO:0000259" key="1">
    <source>
        <dbReference type="Pfam" id="PF01272"/>
    </source>
</evidence>
<proteinExistence type="predicted"/>
<dbReference type="RefSeq" id="WP_282212774.1">
    <property type="nucleotide sequence ID" value="NZ_CP118247.1"/>
</dbReference>
<evidence type="ECO:0000313" key="3">
    <source>
        <dbReference type="EMBL" id="WDR07261.1"/>
    </source>
</evidence>
<dbReference type="Gene3D" id="1.10.286.20">
    <property type="match status" value="1"/>
</dbReference>
<feature type="domain" description="Transcription elongation factor GreA/GreB C-terminal" evidence="1">
    <location>
        <begin position="54"/>
        <end position="127"/>
    </location>
</feature>
<organism evidence="3 4">
    <name type="scientific">Devosia rhodophyticola</name>
    <dbReference type="NCBI Taxonomy" id="3026423"/>
    <lineage>
        <taxon>Bacteria</taxon>
        <taxon>Pseudomonadati</taxon>
        <taxon>Pseudomonadota</taxon>
        <taxon>Alphaproteobacteria</taxon>
        <taxon>Hyphomicrobiales</taxon>
        <taxon>Devosiaceae</taxon>
        <taxon>Devosia</taxon>
    </lineage>
</organism>
<dbReference type="SUPFAM" id="SSF54534">
    <property type="entry name" value="FKBP-like"/>
    <property type="match status" value="1"/>
</dbReference>
<dbReference type="Gene3D" id="3.10.50.30">
    <property type="entry name" value="Transcription elongation factor, GreA/GreB, C-terminal domain"/>
    <property type="match status" value="1"/>
</dbReference>
<dbReference type="Pfam" id="PF14760">
    <property type="entry name" value="Rnk_N"/>
    <property type="match status" value="1"/>
</dbReference>
<feature type="domain" description="Regulator of nucleoside diphosphate kinase N-terminal" evidence="2">
    <location>
        <begin position="8"/>
        <end position="48"/>
    </location>
</feature>
<dbReference type="PANTHER" id="PTHR30437:SF5">
    <property type="entry name" value="REGULATOR OF NUCLEOSIDE DIPHOSPHATE KINASE"/>
    <property type="match status" value="1"/>
</dbReference>
<evidence type="ECO:0000259" key="2">
    <source>
        <dbReference type="Pfam" id="PF14760"/>
    </source>
</evidence>
<dbReference type="PANTHER" id="PTHR30437">
    <property type="entry name" value="TRANSCRIPTION ELONGATION FACTOR GREA"/>
    <property type="match status" value="1"/>
</dbReference>
<dbReference type="GO" id="GO:0016301">
    <property type="term" value="F:kinase activity"/>
    <property type="evidence" value="ECO:0007669"/>
    <property type="project" value="UniProtKB-KW"/>
</dbReference>
<keyword evidence="3" id="KW-0808">Transferase</keyword>
<evidence type="ECO:0000313" key="4">
    <source>
        <dbReference type="Proteomes" id="UP001222118"/>
    </source>
</evidence>
<keyword evidence="4" id="KW-1185">Reference proteome</keyword>
<protein>
    <submittedName>
        <fullName evidence="3">Nucleoside diphosphate kinase regulator</fullName>
    </submittedName>
</protein>
<sequence length="137" mass="14921">MRKRILRPQITIAQSEHRQLLALAAGGSGAMSPAADSLMAEIERARIVPDAKLPQDIVRMGSRVQYRTDRDDLVSVELVYPVQADISRGRVSVLTPVGAALIGLRTGQSITWETRDGRNNVLTVLSVIHLADVPEDA</sequence>
<dbReference type="InterPro" id="IPR029462">
    <property type="entry name" value="Rnk_N"/>
</dbReference>
<keyword evidence="3" id="KW-0418">Kinase</keyword>
<dbReference type="InterPro" id="IPR036953">
    <property type="entry name" value="GreA/GreB_C_sf"/>
</dbReference>
<name>A0ABY7Z157_9HYPH</name>
<gene>
    <name evidence="3" type="primary">rnk</name>
    <name evidence="3" type="ORF">PSQ90_07505</name>
</gene>
<reference evidence="3 4" key="1">
    <citation type="submission" date="2023-02" db="EMBL/GenBank/DDBJ databases">
        <title>Devosia chondri sp. nov., isolated from the phycosphere of marine algae.</title>
        <authorList>
            <person name="Kim J.M."/>
            <person name="Lee J.K."/>
            <person name="Choi B.J."/>
            <person name="Bayburt H."/>
            <person name="Jeon C.O."/>
        </authorList>
    </citation>
    <scope>NUCLEOTIDE SEQUENCE [LARGE SCALE GENOMIC DNA]</scope>
    <source>
        <strain evidence="3 4">G2-5</strain>
    </source>
</reference>
<dbReference type="InterPro" id="IPR001437">
    <property type="entry name" value="Tscrpt_elong_fac_GreA/B_C"/>
</dbReference>
<dbReference type="Proteomes" id="UP001222118">
    <property type="component" value="Chromosome"/>
</dbReference>
<dbReference type="Pfam" id="PF01272">
    <property type="entry name" value="GreA_GreB"/>
    <property type="match status" value="1"/>
</dbReference>
<dbReference type="EMBL" id="CP118247">
    <property type="protein sequence ID" value="WDR07261.1"/>
    <property type="molecule type" value="Genomic_DNA"/>
</dbReference>
<accession>A0ABY7Z157</accession>